<dbReference type="GO" id="GO:0030288">
    <property type="term" value="C:outer membrane-bounded periplasmic space"/>
    <property type="evidence" value="ECO:0007669"/>
    <property type="project" value="TreeGrafter"/>
</dbReference>
<evidence type="ECO:0000256" key="1">
    <source>
        <dbReference type="ARBA" id="ARBA00022729"/>
    </source>
</evidence>
<dbReference type="InterPro" id="IPR005653">
    <property type="entry name" value="OstA-like_N"/>
</dbReference>
<dbReference type="GO" id="GO:0009279">
    <property type="term" value="C:cell outer membrane"/>
    <property type="evidence" value="ECO:0007669"/>
    <property type="project" value="TreeGrafter"/>
</dbReference>
<dbReference type="PANTHER" id="PTHR36504">
    <property type="entry name" value="LIPOPOLYSACCHARIDE EXPORT SYSTEM PROTEIN LPTA"/>
    <property type="match status" value="1"/>
</dbReference>
<dbReference type="GO" id="GO:0015920">
    <property type="term" value="P:lipopolysaccharide transport"/>
    <property type="evidence" value="ECO:0007669"/>
    <property type="project" value="TreeGrafter"/>
</dbReference>
<dbReference type="GO" id="GO:0017089">
    <property type="term" value="F:glycolipid transfer activity"/>
    <property type="evidence" value="ECO:0007669"/>
    <property type="project" value="TreeGrafter"/>
</dbReference>
<feature type="domain" description="Organic solvent tolerance-like N-terminal" evidence="2">
    <location>
        <begin position="2"/>
        <end position="103"/>
    </location>
</feature>
<proteinExistence type="predicted"/>
<dbReference type="Pfam" id="PF03968">
    <property type="entry name" value="LptD_N"/>
    <property type="match status" value="1"/>
</dbReference>
<reference evidence="3" key="1">
    <citation type="submission" date="2018-05" db="EMBL/GenBank/DDBJ databases">
        <authorList>
            <person name="Lanie J.A."/>
            <person name="Ng W.-L."/>
            <person name="Kazmierczak K.M."/>
            <person name="Andrzejewski T.M."/>
            <person name="Davidsen T.M."/>
            <person name="Wayne K.J."/>
            <person name="Tettelin H."/>
            <person name="Glass J.I."/>
            <person name="Rusch D."/>
            <person name="Podicherti R."/>
            <person name="Tsui H.-C.T."/>
            <person name="Winkler M.E."/>
        </authorList>
    </citation>
    <scope>NUCLEOTIDE SEQUENCE</scope>
</reference>
<keyword evidence="1" id="KW-0732">Signal</keyword>
<dbReference type="EMBL" id="UINC01001278">
    <property type="protein sequence ID" value="SUZ76432.1"/>
    <property type="molecule type" value="Genomic_DNA"/>
</dbReference>
<name>A0A381QAT3_9ZZZZ</name>
<organism evidence="3">
    <name type="scientific">marine metagenome</name>
    <dbReference type="NCBI Taxonomy" id="408172"/>
    <lineage>
        <taxon>unclassified sequences</taxon>
        <taxon>metagenomes</taxon>
        <taxon>ecological metagenomes</taxon>
    </lineage>
</organism>
<dbReference type="AlphaFoldDB" id="A0A381QAT3"/>
<dbReference type="Gene3D" id="2.60.450.10">
    <property type="entry name" value="Lipopolysaccharide (LPS) transport protein A like domain"/>
    <property type="match status" value="1"/>
</dbReference>
<evidence type="ECO:0000259" key="2">
    <source>
        <dbReference type="Pfam" id="PF03968"/>
    </source>
</evidence>
<accession>A0A381QAT3</accession>
<sequence length="124" mass="13470">MHLDRSSNKGSLSGKINIVQGPMSLKAEKVEFNLNEEGVLPALKNLKVLGGVRIENGNNLSVTGKNAYYSVLEQTVVIEGDVNIDNGFSIIKGNKLILDLVTGKAEIADDRNTDSRIKGIFKEE</sequence>
<dbReference type="PANTHER" id="PTHR36504:SF1">
    <property type="entry name" value="LIPOPOLYSACCHARIDE EXPORT SYSTEM PROTEIN LPTA"/>
    <property type="match status" value="1"/>
</dbReference>
<protein>
    <recommendedName>
        <fullName evidence="2">Organic solvent tolerance-like N-terminal domain-containing protein</fullName>
    </recommendedName>
</protein>
<dbReference type="InterPro" id="IPR052037">
    <property type="entry name" value="LPS_export_LptA"/>
</dbReference>
<evidence type="ECO:0000313" key="3">
    <source>
        <dbReference type="EMBL" id="SUZ76432.1"/>
    </source>
</evidence>
<gene>
    <name evidence="3" type="ORF">METZ01_LOCUS29286</name>
</gene>